<dbReference type="Proteomes" id="UP000243359">
    <property type="component" value="Chromosome I"/>
</dbReference>
<keyword evidence="3" id="KW-1185">Reference proteome</keyword>
<sequence length="111" mass="11285">MSRALLLILALAVPPLAGAALDPTQPPRAPSGPAAAAGEAASAALLQAILRGPAGARAVIGGRSLAVGERLGELRVLAIRARSVLIERQGQRSELHLSHPIVTPATRSPSR</sequence>
<organism evidence="2 3">
    <name type="scientific">Pseudomonas oryzae</name>
    <dbReference type="NCBI Taxonomy" id="1392877"/>
    <lineage>
        <taxon>Bacteria</taxon>
        <taxon>Pseudomonadati</taxon>
        <taxon>Pseudomonadota</taxon>
        <taxon>Gammaproteobacteria</taxon>
        <taxon>Pseudomonadales</taxon>
        <taxon>Pseudomonadaceae</taxon>
        <taxon>Pseudomonas</taxon>
    </lineage>
</organism>
<reference evidence="3" key="1">
    <citation type="submission" date="2016-10" db="EMBL/GenBank/DDBJ databases">
        <authorList>
            <person name="Varghese N."/>
            <person name="Submissions S."/>
        </authorList>
    </citation>
    <scope>NUCLEOTIDE SEQUENCE [LARGE SCALE GENOMIC DNA]</scope>
    <source>
        <strain evidence="3">KCTC 32247</strain>
    </source>
</reference>
<protein>
    <recommendedName>
        <fullName evidence="4">MSHA biogenesis protein MshK</fullName>
    </recommendedName>
</protein>
<dbReference type="STRING" id="1392877.SAMN05216221_3100"/>
<accession>A0A1H1WJ14</accession>
<evidence type="ECO:0000313" key="2">
    <source>
        <dbReference type="EMBL" id="SDS96982.1"/>
    </source>
</evidence>
<feature type="signal peptide" evidence="1">
    <location>
        <begin position="1"/>
        <end position="19"/>
    </location>
</feature>
<keyword evidence="1" id="KW-0732">Signal</keyword>
<proteinExistence type="predicted"/>
<evidence type="ECO:0000256" key="1">
    <source>
        <dbReference type="SAM" id="SignalP"/>
    </source>
</evidence>
<evidence type="ECO:0000313" key="3">
    <source>
        <dbReference type="Proteomes" id="UP000243359"/>
    </source>
</evidence>
<evidence type="ECO:0008006" key="4">
    <source>
        <dbReference type="Google" id="ProtNLM"/>
    </source>
</evidence>
<feature type="chain" id="PRO_5009264491" description="MSHA biogenesis protein MshK" evidence="1">
    <location>
        <begin position="20"/>
        <end position="111"/>
    </location>
</feature>
<name>A0A1H1WJ14_9PSED</name>
<dbReference type="EMBL" id="LT629751">
    <property type="protein sequence ID" value="SDS96982.1"/>
    <property type="molecule type" value="Genomic_DNA"/>
</dbReference>
<dbReference type="RefSeq" id="WP_231975640.1">
    <property type="nucleotide sequence ID" value="NZ_LT629751.1"/>
</dbReference>
<gene>
    <name evidence="2" type="ORF">SAMN05216221_3100</name>
</gene>
<dbReference type="AlphaFoldDB" id="A0A1H1WJ14"/>